<sequence>MAKETNHNEIVVDTFEYLLPARNFKIIAAVTKERLIPLTMEYSLLVLHTLKWATAEDLQSYFGLSKKETGVLLHDLMMAGYVSEEDGGLALTQSGQSLFRESDGDPIITEVAELDKLVTFDLLSVSLPLGNSPGYRQKFAPYMRTIDELSADKEIASNAIDHVRASFQEETFREFNDKFGDGRATTLYSIDYVEPLDVLSLPMSIPIKASINGEVIVEPDFTDLLEAGRVGRSREPIIVAIMQKLRSYRWPRDSQDAFAWLASCDHQLLSQFMTSTSFDLEACISFILSGRKSALAVDGVTEFFIGSSTSDGFMKAYDAVEKSLSLTANDRLIWVAPDYPLWGKGEQFDATARKLREGDGEAAFAIALKGEYPPDHISEGKKLTKRYKDRRDTLLFDEMVLFPLDSIAGSLEIILRPGKFAAVIVYVAHTDPDRLPVPVGFITADASVVHDVHAALSDSLVHRDKWTSVFPNGKGVNILYDKVHSIPKPEKPRAEE</sequence>
<evidence type="ECO:0000313" key="1">
    <source>
        <dbReference type="EMBL" id="RCK06315.1"/>
    </source>
</evidence>
<gene>
    <name evidence="1" type="ORF">TH5_08925</name>
</gene>
<comment type="caution">
    <text evidence="1">The sequence shown here is derived from an EMBL/GenBank/DDBJ whole genome shotgun (WGS) entry which is preliminary data.</text>
</comment>
<protein>
    <submittedName>
        <fullName evidence="1">Uncharacterized protein</fullName>
    </submittedName>
</protein>
<dbReference type="Proteomes" id="UP000252419">
    <property type="component" value="Unassembled WGS sequence"/>
</dbReference>
<reference evidence="1 2" key="1">
    <citation type="submission" date="2014-07" db="EMBL/GenBank/DDBJ databases">
        <title>Draft genome sequence of Thalassospira xianhensis P-4 (MCCC 1A02616).</title>
        <authorList>
            <person name="Lai Q."/>
            <person name="Shao Z."/>
        </authorList>
    </citation>
    <scope>NUCLEOTIDE SEQUENCE [LARGE SCALE GENOMIC DNA]</scope>
    <source>
        <strain evidence="1 2">MCCC 1A02616</strain>
    </source>
</reference>
<dbReference type="RefSeq" id="WP_114121523.1">
    <property type="nucleotide sequence ID" value="NZ_JPWA01000008.1"/>
</dbReference>
<dbReference type="EMBL" id="JPWA01000008">
    <property type="protein sequence ID" value="RCK06315.1"/>
    <property type="molecule type" value="Genomic_DNA"/>
</dbReference>
<name>A0A367UDD0_9PROT</name>
<evidence type="ECO:0000313" key="2">
    <source>
        <dbReference type="Proteomes" id="UP000252419"/>
    </source>
</evidence>
<accession>A0A367UDD0</accession>
<proteinExistence type="predicted"/>
<dbReference type="AlphaFoldDB" id="A0A367UDD0"/>
<keyword evidence="2" id="KW-1185">Reference proteome</keyword>
<organism evidence="1 2">
    <name type="scientific">Thalassospira xianhensis MCCC 1A02616</name>
    <dbReference type="NCBI Taxonomy" id="1177929"/>
    <lineage>
        <taxon>Bacteria</taxon>
        <taxon>Pseudomonadati</taxon>
        <taxon>Pseudomonadota</taxon>
        <taxon>Alphaproteobacteria</taxon>
        <taxon>Rhodospirillales</taxon>
        <taxon>Thalassospiraceae</taxon>
        <taxon>Thalassospira</taxon>
    </lineage>
</organism>